<dbReference type="EMBL" id="JACGWM010000013">
    <property type="protein sequence ID" value="KAL0331825.1"/>
    <property type="molecule type" value="Genomic_DNA"/>
</dbReference>
<dbReference type="InterPro" id="IPR036093">
    <property type="entry name" value="NAC_dom_sf"/>
</dbReference>
<dbReference type="InterPro" id="IPR003441">
    <property type="entry name" value="NAC-dom"/>
</dbReference>
<accession>A0AAW2MMC8</accession>
<evidence type="ECO:0000256" key="2">
    <source>
        <dbReference type="ARBA" id="ARBA00023125"/>
    </source>
</evidence>
<feature type="domain" description="NAC" evidence="6">
    <location>
        <begin position="21"/>
        <end position="178"/>
    </location>
</feature>
<reference evidence="7" key="1">
    <citation type="submission" date="2020-06" db="EMBL/GenBank/DDBJ databases">
        <authorList>
            <person name="Li T."/>
            <person name="Hu X."/>
            <person name="Zhang T."/>
            <person name="Song X."/>
            <person name="Zhang H."/>
            <person name="Dai N."/>
            <person name="Sheng W."/>
            <person name="Hou X."/>
            <person name="Wei L."/>
        </authorList>
    </citation>
    <scope>NUCLEOTIDE SEQUENCE</scope>
    <source>
        <strain evidence="7">KEN8</strain>
        <tissue evidence="7">Leaf</tissue>
    </source>
</reference>
<keyword evidence="3" id="KW-0804">Transcription</keyword>
<reference evidence="7" key="2">
    <citation type="journal article" date="2024" name="Plant">
        <title>Genomic evolution and insights into agronomic trait innovations of Sesamum species.</title>
        <authorList>
            <person name="Miao H."/>
            <person name="Wang L."/>
            <person name="Qu L."/>
            <person name="Liu H."/>
            <person name="Sun Y."/>
            <person name="Le M."/>
            <person name="Wang Q."/>
            <person name="Wei S."/>
            <person name="Zheng Y."/>
            <person name="Lin W."/>
            <person name="Duan Y."/>
            <person name="Cao H."/>
            <person name="Xiong S."/>
            <person name="Wang X."/>
            <person name="Wei L."/>
            <person name="Li C."/>
            <person name="Ma Q."/>
            <person name="Ju M."/>
            <person name="Zhao R."/>
            <person name="Li G."/>
            <person name="Mu C."/>
            <person name="Tian Q."/>
            <person name="Mei H."/>
            <person name="Zhang T."/>
            <person name="Gao T."/>
            <person name="Zhang H."/>
        </authorList>
    </citation>
    <scope>NUCLEOTIDE SEQUENCE</scope>
    <source>
        <strain evidence="7">KEN8</strain>
    </source>
</reference>
<dbReference type="PANTHER" id="PTHR31719:SF130">
    <property type="entry name" value="NAC DOMAIN-CONTAINING PROTEIN 18"/>
    <property type="match status" value="1"/>
</dbReference>
<keyword evidence="4" id="KW-0539">Nucleus</keyword>
<comment type="caution">
    <text evidence="7">The sequence shown here is derived from an EMBL/GenBank/DDBJ whole genome shotgun (WGS) entry which is preliminary data.</text>
</comment>
<dbReference type="AlphaFoldDB" id="A0AAW2MMC8"/>
<dbReference type="PANTHER" id="PTHR31719">
    <property type="entry name" value="NAC TRANSCRIPTION FACTOR 56"/>
    <property type="match status" value="1"/>
</dbReference>
<dbReference type="SUPFAM" id="SSF101941">
    <property type="entry name" value="NAC domain"/>
    <property type="match status" value="1"/>
</dbReference>
<protein>
    <submittedName>
        <fullName evidence="7">NAC domain-containing protein 83</fullName>
    </submittedName>
</protein>
<evidence type="ECO:0000256" key="3">
    <source>
        <dbReference type="ARBA" id="ARBA00023163"/>
    </source>
</evidence>
<dbReference type="Gene3D" id="2.170.150.80">
    <property type="entry name" value="NAC domain"/>
    <property type="match status" value="1"/>
</dbReference>
<evidence type="ECO:0000256" key="5">
    <source>
        <dbReference type="SAM" id="MobiDB-lite"/>
    </source>
</evidence>
<dbReference type="GO" id="GO:0003677">
    <property type="term" value="F:DNA binding"/>
    <property type="evidence" value="ECO:0007669"/>
    <property type="project" value="UniProtKB-KW"/>
</dbReference>
<dbReference type="Pfam" id="PF02365">
    <property type="entry name" value="NAM"/>
    <property type="match status" value="1"/>
</dbReference>
<organism evidence="7">
    <name type="scientific">Sesamum calycinum</name>
    <dbReference type="NCBI Taxonomy" id="2727403"/>
    <lineage>
        <taxon>Eukaryota</taxon>
        <taxon>Viridiplantae</taxon>
        <taxon>Streptophyta</taxon>
        <taxon>Embryophyta</taxon>
        <taxon>Tracheophyta</taxon>
        <taxon>Spermatophyta</taxon>
        <taxon>Magnoliopsida</taxon>
        <taxon>eudicotyledons</taxon>
        <taxon>Gunneridae</taxon>
        <taxon>Pentapetalae</taxon>
        <taxon>asterids</taxon>
        <taxon>lamiids</taxon>
        <taxon>Lamiales</taxon>
        <taxon>Pedaliaceae</taxon>
        <taxon>Sesamum</taxon>
    </lineage>
</organism>
<name>A0AAW2MMC8_9LAMI</name>
<sequence length="251" mass="28989">METTPSSEQQQQQQHEQPIKLPIGFRFHPTDQELLLHYLKRKLYSLPLPPSLIPDHFDVFHSNPWDLPGDLKEKRYFFCKTKMNFMTKCSLISSDCGYWKSSAKDKQVMAPPTATNPNLLIGIKKSFLFYHGKTSPLLKTQWVMHQFCLVASFTPPYLLPQKLMMQVGDWVVCRVYQRKRKARNQVANYIKKPRTLQGIRTKDHMNLRMGDKNELGFSSAQTCLSSISCCSGITEISCNELDEEASSQNTY</sequence>
<feature type="region of interest" description="Disordered" evidence="5">
    <location>
        <begin position="1"/>
        <end position="20"/>
    </location>
</feature>
<evidence type="ECO:0000256" key="1">
    <source>
        <dbReference type="ARBA" id="ARBA00023015"/>
    </source>
</evidence>
<evidence type="ECO:0000259" key="6">
    <source>
        <dbReference type="PROSITE" id="PS51005"/>
    </source>
</evidence>
<evidence type="ECO:0000313" key="7">
    <source>
        <dbReference type="EMBL" id="KAL0331825.1"/>
    </source>
</evidence>
<evidence type="ECO:0000256" key="4">
    <source>
        <dbReference type="ARBA" id="ARBA00023242"/>
    </source>
</evidence>
<gene>
    <name evidence="7" type="ORF">Scaly_2084000</name>
</gene>
<keyword evidence="2" id="KW-0238">DNA-binding</keyword>
<proteinExistence type="predicted"/>
<keyword evidence="1" id="KW-0805">Transcription regulation</keyword>
<dbReference type="GO" id="GO:0006355">
    <property type="term" value="P:regulation of DNA-templated transcription"/>
    <property type="evidence" value="ECO:0007669"/>
    <property type="project" value="InterPro"/>
</dbReference>
<dbReference type="PROSITE" id="PS51005">
    <property type="entry name" value="NAC"/>
    <property type="match status" value="1"/>
</dbReference>